<dbReference type="RefSeq" id="XP_012768821.1">
    <property type="nucleotide sequence ID" value="XM_012913367.1"/>
</dbReference>
<evidence type="ECO:0000256" key="3">
    <source>
        <dbReference type="SAM" id="Phobius"/>
    </source>
</evidence>
<feature type="transmembrane region" description="Helical" evidence="3">
    <location>
        <begin position="1877"/>
        <end position="1901"/>
    </location>
</feature>
<feature type="coiled-coil region" evidence="1">
    <location>
        <begin position="385"/>
        <end position="412"/>
    </location>
</feature>
<feature type="coiled-coil region" evidence="1">
    <location>
        <begin position="1012"/>
        <end position="1058"/>
    </location>
</feature>
<keyword evidence="5" id="KW-1185">Reference proteome</keyword>
<evidence type="ECO:0000313" key="5">
    <source>
        <dbReference type="Proteomes" id="UP000033188"/>
    </source>
</evidence>
<organism evidence="4 5">
    <name type="scientific">Babesia bigemina</name>
    <dbReference type="NCBI Taxonomy" id="5866"/>
    <lineage>
        <taxon>Eukaryota</taxon>
        <taxon>Sar</taxon>
        <taxon>Alveolata</taxon>
        <taxon>Apicomplexa</taxon>
        <taxon>Aconoidasida</taxon>
        <taxon>Piroplasmida</taxon>
        <taxon>Babesiidae</taxon>
        <taxon>Babesia</taxon>
    </lineage>
</organism>
<accession>A0A061DDW5</accession>
<evidence type="ECO:0000256" key="1">
    <source>
        <dbReference type="SAM" id="Coils"/>
    </source>
</evidence>
<dbReference type="KEGG" id="bbig:BBBOND_0305380"/>
<reference evidence="5" key="1">
    <citation type="journal article" date="2014" name="Nucleic Acids Res.">
        <title>The evolutionary dynamics of variant antigen genes in Babesia reveal a history of genomic innovation underlying host-parasite interaction.</title>
        <authorList>
            <person name="Jackson A.P."/>
            <person name="Otto T.D."/>
            <person name="Darby A."/>
            <person name="Ramaprasad A."/>
            <person name="Xia D."/>
            <person name="Echaide I.E."/>
            <person name="Farber M."/>
            <person name="Gahlot S."/>
            <person name="Gamble J."/>
            <person name="Gupta D."/>
            <person name="Gupta Y."/>
            <person name="Jackson L."/>
            <person name="Malandrin L."/>
            <person name="Malas T.B."/>
            <person name="Moussa E."/>
            <person name="Nair M."/>
            <person name="Reid A.J."/>
            <person name="Sanders M."/>
            <person name="Sharma J."/>
            <person name="Tracey A."/>
            <person name="Quail M.A."/>
            <person name="Weir W."/>
            <person name="Wastling J.M."/>
            <person name="Hall N."/>
            <person name="Willadsen P."/>
            <person name="Lingelbach K."/>
            <person name="Shiels B."/>
            <person name="Tait A."/>
            <person name="Berriman M."/>
            <person name="Allred D.R."/>
            <person name="Pain A."/>
        </authorList>
    </citation>
    <scope>NUCLEOTIDE SEQUENCE [LARGE SCALE GENOMIC DNA]</scope>
    <source>
        <strain evidence="5">Bond</strain>
    </source>
</reference>
<dbReference type="GeneID" id="24565176"/>
<keyword evidence="1" id="KW-0175">Coiled coil</keyword>
<dbReference type="Proteomes" id="UP000033188">
    <property type="component" value="Chromosome 3"/>
</dbReference>
<keyword evidence="3" id="KW-1133">Transmembrane helix</keyword>
<sequence>MAPQFKKLTDCPENLRESIDWLIQVRHGNGMDGIGELAKALQKLIGEAIEKAYTTNIDALLKLLDSAKSYNCCKDKVAEIGKLKDSEKIEDESLKKLLQCVEDHKTSCYNHLDHSQQKSYDEIESKLDQLKNHKESLEGLTDESQCKVLLTNLCDGLETFLGYDSKSKGYTGQGIVYSDLDRLCDGVMGFLLGVLKEVHENNNLSPYKTTLNEAVTKLKEQRYNGKKGLVAVIDPVKQGIAGWLGEVEKRNNDVTKYINFLQNDAINAATGIEKWKNQAFDEASKKHGELHNWIKSIKALSNQPYYAIHALEYVDKNLKNDLLPHITLLNNAIDTFKQNTVEDYNGLNAVASDAKFQINALENMVKQVAVEQQQICRKKLEDAFLEKIQSPIEKLNEKLKGLNGELKTWIDKAHLLVSKATAQCERIVREVQDQGHGKQKSANRTAVETAAETLRDRANVLYKAANNVTKNIDSWVRAAQSQLQQLEDAVMWDLNGVKDNLLAGFGKYLTGYVGKIQQEVKKITDYKTGLQKIEHAVKAYATDFKSEEGFGTKVKMWVEEIIEDSAYVKEKLKAYAGSKVHQGRFRQPQYTASQPDIAISKFYQDIAEVFKTMLRAEIRDAALMVQQMIDSDGGPAEKIEDNIVAIHTGCEQFASGIEAAIEKKASGIMNPMSAGFYTFAKDIAREIEKVVLENPARPDSLQLEDSLENAVRYTLAKLIASARQKAADLGWLTGEDNNQANIGKVDVSLDVATKLNEALRTATDPDSSTGKSYVEDKKALADYSVIQDISQELERELPLAIVDGSSTNKVQLTKFTSSFTNARPDGANETKKKLLTEKIKEIETKVLQKQHLGQVMSTTTNGATDDKFYSDTFQKLCEVVENKLKTLCKAVADLVTNKGDENTITPDDKRGLQNLMADMKSMLDEKYLDGKFYKLPNRLRQIQKRLNGIIGTEDDYDNSETLVGILDACGKFCGQTINEIVKDSITQIKTTVKVEVASKIASIQRSALANFAKSKEAELHNLQELIKDKNRVIAKIIRDDLESELKGMMKKMNAQKGTLDTIHGLATPSPGTPVKDNAQKFRQISTNFKSYYNTIHEHIEDQLIPKPKSSPPPPPISGGGYRARPAAPIPQPKGNPPGRVGMSAKTAPTGQQPPQTTKNLIAEYIERLKVHSDRLFGTLSAGYFSRSFATKLENLKEFLSSMRFSNFAGIGSPLFDILRFGIQSLTTELGKAYISVCDTQAYNFQWNVDKNSENCAKVFVTILGMIFEDLSTLKTECDRRFSISTISLSSDLGGLFKRYGYVVAKDSKSQDGELRRSDEMNGTAVRGRIVGDYPRVFNSSADTRHAINSLFDCLETYNQVCHLSTFYAWRQPCSVYEMLVWLAGLPYNNVYAVLLSDGLTNVLTKPKRKPIETGEDDFEVEFDDLKAYYADTYPNRVTHGDIIAALGHVCSTSYDVLATIAGHGDEFTTYAADFCTNSLNLKYPASGEECLHNIVDILRRMLPQLQYLFSRCKLSAMHGGWSQCLYGKDVTTTKWPCNNHSSDKPSTKANCQPTSPLMSYITDSLPGHQPHQLSSIGCKYDCANCPSVSRKGMPCLTPLGFRGFSGSTRKGEDICEILEKLFSNFYLSSLFCIVPKTPASLPEHYGFVLSLVEGWHSTKTSRKGLIMESIETSIGKQSIGLYDDTSKLTNALANAYGSSQTIHQDKNHLGPLVDLSSLSMNTVCQKKDAKLQCAPYLTSLCVDAYIYSTQKQSNTYLSWAIYLPWTFWDLLNNLYNAFCSINCQDWACRECLRGDKCKKGGHGVVDEDKPNNKCQCPSIVDCKGVAPTLYQYGFVFGEASTLNDKASPKTCSDFCSQLKNVLNSEYFKKLFRECDNFLYYIRFPFMTLTLALWLLSLLYLFHIMIIRLDLLHIKSHLHSPSSHRITAQSLLAAARVGKLAKLTYLQP</sequence>
<dbReference type="VEuPathDB" id="PiroplasmaDB:BBBOND_0305380"/>
<dbReference type="EMBL" id="LK391709">
    <property type="protein sequence ID" value="CDR96635.1"/>
    <property type="molecule type" value="Genomic_DNA"/>
</dbReference>
<evidence type="ECO:0000256" key="2">
    <source>
        <dbReference type="SAM" id="MobiDB-lite"/>
    </source>
</evidence>
<gene>
    <name evidence="4" type="ORF">BBBOND_0305380</name>
</gene>
<keyword evidence="3" id="KW-0472">Membrane</keyword>
<evidence type="ECO:0000313" key="4">
    <source>
        <dbReference type="EMBL" id="CDR96635.1"/>
    </source>
</evidence>
<protein>
    <recommendedName>
        <fullName evidence="6">C3H1-type domain-containing protein</fullName>
    </recommendedName>
</protein>
<evidence type="ECO:0008006" key="6">
    <source>
        <dbReference type="Google" id="ProtNLM"/>
    </source>
</evidence>
<feature type="region of interest" description="Disordered" evidence="2">
    <location>
        <begin position="1100"/>
        <end position="1155"/>
    </location>
</feature>
<name>A0A061DDW5_BABBI</name>
<proteinExistence type="predicted"/>
<keyword evidence="3" id="KW-0812">Transmembrane</keyword>